<keyword evidence="5" id="KW-1185">Reference proteome</keyword>
<dbReference type="InterPro" id="IPR050498">
    <property type="entry name" value="Ycf3"/>
</dbReference>
<dbReference type="SUPFAM" id="SSF48452">
    <property type="entry name" value="TPR-like"/>
    <property type="match status" value="1"/>
</dbReference>
<dbReference type="InterPro" id="IPR019734">
    <property type="entry name" value="TPR_rpt"/>
</dbReference>
<dbReference type="Proteomes" id="UP001240171">
    <property type="component" value="Unassembled WGS sequence"/>
</dbReference>
<gene>
    <name evidence="4" type="ORF">Q5741_01275</name>
</gene>
<dbReference type="InterPro" id="IPR011990">
    <property type="entry name" value="TPR-like_helical_dom_sf"/>
</dbReference>
<keyword evidence="2 3" id="KW-0802">TPR repeat</keyword>
<evidence type="ECO:0000313" key="4">
    <source>
        <dbReference type="EMBL" id="MDO7905041.1"/>
    </source>
</evidence>
<accession>A0ABT9C723</accession>
<dbReference type="PANTHER" id="PTHR44858:SF1">
    <property type="entry name" value="UDP-N-ACETYLGLUCOSAMINE--PEPTIDE N-ACETYLGLUCOSAMINYLTRANSFERASE SPINDLY-RELATED"/>
    <property type="match status" value="1"/>
</dbReference>
<reference evidence="4 5" key="1">
    <citation type="submission" date="2023-07" db="EMBL/GenBank/DDBJ databases">
        <title>Paenibacillus sp. JX-17 nov. isolated from soil.</title>
        <authorList>
            <person name="Wan Y."/>
            <person name="Liu B."/>
        </authorList>
    </citation>
    <scope>NUCLEOTIDE SEQUENCE [LARGE SCALE GENOMIC DNA]</scope>
    <source>
        <strain evidence="4 5">JX-17</strain>
    </source>
</reference>
<evidence type="ECO:0000313" key="5">
    <source>
        <dbReference type="Proteomes" id="UP001240171"/>
    </source>
</evidence>
<organism evidence="4 5">
    <name type="scientific">Paenibacillus lacisoli</name>
    <dbReference type="NCBI Taxonomy" id="3064525"/>
    <lineage>
        <taxon>Bacteria</taxon>
        <taxon>Bacillati</taxon>
        <taxon>Bacillota</taxon>
        <taxon>Bacilli</taxon>
        <taxon>Bacillales</taxon>
        <taxon>Paenibacillaceae</taxon>
        <taxon>Paenibacillus</taxon>
    </lineage>
</organism>
<evidence type="ECO:0000256" key="3">
    <source>
        <dbReference type="PROSITE-ProRule" id="PRU00339"/>
    </source>
</evidence>
<dbReference type="Pfam" id="PF13432">
    <property type="entry name" value="TPR_16"/>
    <property type="match status" value="2"/>
</dbReference>
<evidence type="ECO:0000256" key="2">
    <source>
        <dbReference type="ARBA" id="ARBA00022803"/>
    </source>
</evidence>
<evidence type="ECO:0000256" key="1">
    <source>
        <dbReference type="ARBA" id="ARBA00022737"/>
    </source>
</evidence>
<dbReference type="EMBL" id="JAUQTB010000001">
    <property type="protein sequence ID" value="MDO7905041.1"/>
    <property type="molecule type" value="Genomic_DNA"/>
</dbReference>
<dbReference type="PROSITE" id="PS50005">
    <property type="entry name" value="TPR"/>
    <property type="match status" value="1"/>
</dbReference>
<dbReference type="RefSeq" id="WP_305022228.1">
    <property type="nucleotide sequence ID" value="NZ_JAUQTB010000001.1"/>
</dbReference>
<proteinExistence type="predicted"/>
<comment type="caution">
    <text evidence="4">The sequence shown here is derived from an EMBL/GenBank/DDBJ whole genome shotgun (WGS) entry which is preliminary data.</text>
</comment>
<dbReference type="SMART" id="SM00028">
    <property type="entry name" value="TPR"/>
    <property type="match status" value="3"/>
</dbReference>
<dbReference type="Gene3D" id="1.25.40.10">
    <property type="entry name" value="Tetratricopeptide repeat domain"/>
    <property type="match status" value="2"/>
</dbReference>
<dbReference type="PANTHER" id="PTHR44858">
    <property type="entry name" value="TETRATRICOPEPTIDE REPEAT PROTEIN 6"/>
    <property type="match status" value="1"/>
</dbReference>
<sequence length="179" mass="20517">MKAKDMVRNAYRAILQNDFEQAIHWFESAIAAEPGQAEHYYRCSVTCSRSRRLGLAVEYALKAVELAPQRDDYLLHLHHLQARQLAETARRQLEPGSPESEESPYEAVRLLQKAIELDPLNGEAYVWLALAYAELEQYVLAVETLEEAITLHPQQEPLQLLKQDLYKRMASVSNKPSIQ</sequence>
<name>A0ABT9C723_9BACL</name>
<protein>
    <submittedName>
        <fullName evidence="4">Tetratricopeptide repeat protein</fullName>
    </submittedName>
</protein>
<feature type="repeat" description="TPR" evidence="3">
    <location>
        <begin position="122"/>
        <end position="155"/>
    </location>
</feature>
<keyword evidence="1" id="KW-0677">Repeat</keyword>